<dbReference type="Gene3D" id="1.10.3120.10">
    <property type="entry name" value="Trigger factor, C-terminal domain"/>
    <property type="match status" value="1"/>
</dbReference>
<protein>
    <recommendedName>
        <fullName evidence="4">Trigger factor C-terminal domain-containing protein</fullName>
    </recommendedName>
</protein>
<feature type="coiled-coil region" evidence="3">
    <location>
        <begin position="79"/>
        <end position="106"/>
    </location>
</feature>
<dbReference type="SUPFAM" id="SSF109998">
    <property type="entry name" value="Triger factor/SurA peptide-binding domain-like"/>
    <property type="match status" value="1"/>
</dbReference>
<dbReference type="GO" id="GO:0006457">
    <property type="term" value="P:protein folding"/>
    <property type="evidence" value="ECO:0007669"/>
    <property type="project" value="InterPro"/>
</dbReference>
<organism evidence="5 6">
    <name type="scientific">Ceratopteris richardii</name>
    <name type="common">Triangle waterfern</name>
    <dbReference type="NCBI Taxonomy" id="49495"/>
    <lineage>
        <taxon>Eukaryota</taxon>
        <taxon>Viridiplantae</taxon>
        <taxon>Streptophyta</taxon>
        <taxon>Embryophyta</taxon>
        <taxon>Tracheophyta</taxon>
        <taxon>Polypodiopsida</taxon>
        <taxon>Polypodiidae</taxon>
        <taxon>Polypodiales</taxon>
        <taxon>Pteridineae</taxon>
        <taxon>Pteridaceae</taxon>
        <taxon>Parkerioideae</taxon>
        <taxon>Ceratopteris</taxon>
    </lineage>
</organism>
<keyword evidence="6" id="KW-1185">Reference proteome</keyword>
<dbReference type="Pfam" id="PF05698">
    <property type="entry name" value="Trigger_C"/>
    <property type="match status" value="1"/>
</dbReference>
<dbReference type="Proteomes" id="UP000825935">
    <property type="component" value="Chromosome 28"/>
</dbReference>
<keyword evidence="1" id="KW-0697">Rotamase</keyword>
<evidence type="ECO:0000313" key="5">
    <source>
        <dbReference type="EMBL" id="KAH7292914.1"/>
    </source>
</evidence>
<dbReference type="AlphaFoldDB" id="A0A8T2RAW5"/>
<keyword evidence="3" id="KW-0175">Coiled coil</keyword>
<evidence type="ECO:0000259" key="4">
    <source>
        <dbReference type="Pfam" id="PF05698"/>
    </source>
</evidence>
<dbReference type="InterPro" id="IPR008880">
    <property type="entry name" value="Trigger_fac_C"/>
</dbReference>
<dbReference type="InterPro" id="IPR027304">
    <property type="entry name" value="Trigger_fact/SurA_dom_sf"/>
</dbReference>
<sequence length="140" mass="16179">MNELVKVIDVDVPHSLIEEQGRNMYAGKLLELQVKTNMGKEQMMALSSEEMVNNYLISQKKTIVDGVKQILACAEIFKMEKLQYSEEELKQEIENAEAGFKQFNQEYDKERVVEQAKELLEGAKVLDWLVENTDITYKTV</sequence>
<dbReference type="GO" id="GO:0015031">
    <property type="term" value="P:protein transport"/>
    <property type="evidence" value="ECO:0007669"/>
    <property type="project" value="InterPro"/>
</dbReference>
<proteinExistence type="predicted"/>
<dbReference type="OMA" id="HADITYM"/>
<comment type="caution">
    <text evidence="5">The sequence shown here is derived from an EMBL/GenBank/DDBJ whole genome shotgun (WGS) entry which is preliminary data.</text>
</comment>
<gene>
    <name evidence="5" type="ORF">KP509_28G003300</name>
</gene>
<name>A0A8T2RAW5_CERRI</name>
<dbReference type="InterPro" id="IPR037041">
    <property type="entry name" value="Trigger_fac_C_sf"/>
</dbReference>
<keyword evidence="2" id="KW-0413">Isomerase</keyword>
<evidence type="ECO:0000256" key="3">
    <source>
        <dbReference type="SAM" id="Coils"/>
    </source>
</evidence>
<feature type="domain" description="Trigger factor C-terminal" evidence="4">
    <location>
        <begin position="2"/>
        <end position="131"/>
    </location>
</feature>
<evidence type="ECO:0000256" key="2">
    <source>
        <dbReference type="ARBA" id="ARBA00023235"/>
    </source>
</evidence>
<evidence type="ECO:0000256" key="1">
    <source>
        <dbReference type="ARBA" id="ARBA00023110"/>
    </source>
</evidence>
<dbReference type="EMBL" id="CM035433">
    <property type="protein sequence ID" value="KAH7292914.1"/>
    <property type="molecule type" value="Genomic_DNA"/>
</dbReference>
<dbReference type="OrthoDB" id="3366at2759"/>
<reference evidence="5" key="1">
    <citation type="submission" date="2021-08" db="EMBL/GenBank/DDBJ databases">
        <title>WGS assembly of Ceratopteris richardii.</title>
        <authorList>
            <person name="Marchant D.B."/>
            <person name="Chen G."/>
            <person name="Jenkins J."/>
            <person name="Shu S."/>
            <person name="Leebens-Mack J."/>
            <person name="Grimwood J."/>
            <person name="Schmutz J."/>
            <person name="Soltis P."/>
            <person name="Soltis D."/>
            <person name="Chen Z.-H."/>
        </authorList>
    </citation>
    <scope>NUCLEOTIDE SEQUENCE</scope>
    <source>
        <strain evidence="5">Whitten #5841</strain>
        <tissue evidence="5">Leaf</tissue>
    </source>
</reference>
<accession>A0A8T2RAW5</accession>
<dbReference type="GO" id="GO:0003755">
    <property type="term" value="F:peptidyl-prolyl cis-trans isomerase activity"/>
    <property type="evidence" value="ECO:0007669"/>
    <property type="project" value="UniProtKB-KW"/>
</dbReference>
<evidence type="ECO:0000313" key="6">
    <source>
        <dbReference type="Proteomes" id="UP000825935"/>
    </source>
</evidence>